<dbReference type="GO" id="GO:0005524">
    <property type="term" value="F:ATP binding"/>
    <property type="evidence" value="ECO:0007669"/>
    <property type="project" value="UniProtKB-KW"/>
</dbReference>
<evidence type="ECO:0000256" key="5">
    <source>
        <dbReference type="ARBA" id="ARBA00022741"/>
    </source>
</evidence>
<evidence type="ECO:0000313" key="9">
    <source>
        <dbReference type="EMBL" id="QUD87641.1"/>
    </source>
</evidence>
<feature type="binding site" evidence="8">
    <location>
        <begin position="26"/>
        <end position="33"/>
    </location>
    <ligand>
        <name>ATP</name>
        <dbReference type="ChEBI" id="CHEBI:30616"/>
    </ligand>
</feature>
<evidence type="ECO:0000256" key="8">
    <source>
        <dbReference type="HAMAP-Rule" id="MF_00158"/>
    </source>
</evidence>
<comment type="miscellaneous">
    <text evidence="8">The reaction proceeds by a bi uni uni bi ping pong mechanism.</text>
</comment>
<reference evidence="9" key="1">
    <citation type="submission" date="2021-04" db="EMBL/GenBank/DDBJ databases">
        <title>The complete genome sequence of Caulobacter sp. S6.</title>
        <authorList>
            <person name="Tang Y."/>
            <person name="Ouyang W."/>
            <person name="Liu Q."/>
            <person name="Huang B."/>
            <person name="Guo Z."/>
            <person name="Lei P."/>
        </authorList>
    </citation>
    <scope>NUCLEOTIDE SEQUENCE</scope>
    <source>
        <strain evidence="9">S6</strain>
    </source>
</reference>
<feature type="binding site" evidence="8">
    <location>
        <position position="57"/>
    </location>
    <ligand>
        <name>(R)-pantoate</name>
        <dbReference type="ChEBI" id="CHEBI:15980"/>
    </ligand>
</feature>
<name>A0A975G0D1_9CAUL</name>
<feature type="binding site" evidence="8">
    <location>
        <position position="172"/>
    </location>
    <ligand>
        <name>ATP</name>
        <dbReference type="ChEBI" id="CHEBI:30616"/>
    </ligand>
</feature>
<dbReference type="PANTHER" id="PTHR21299">
    <property type="entry name" value="CYTIDYLATE KINASE/PANTOATE-BETA-ALANINE LIGASE"/>
    <property type="match status" value="1"/>
</dbReference>
<proteinExistence type="inferred from homology"/>
<feature type="binding site" evidence="8">
    <location>
        <begin position="180"/>
        <end position="183"/>
    </location>
    <ligand>
        <name>ATP</name>
        <dbReference type="ChEBI" id="CHEBI:30616"/>
    </ligand>
</feature>
<dbReference type="GO" id="GO:0005829">
    <property type="term" value="C:cytosol"/>
    <property type="evidence" value="ECO:0007669"/>
    <property type="project" value="TreeGrafter"/>
</dbReference>
<dbReference type="InterPro" id="IPR003721">
    <property type="entry name" value="Pantoate_ligase"/>
</dbReference>
<gene>
    <name evidence="8" type="primary">panC</name>
    <name evidence="9" type="ORF">KCG34_21755</name>
</gene>
<evidence type="ECO:0000256" key="3">
    <source>
        <dbReference type="ARBA" id="ARBA00022598"/>
    </source>
</evidence>
<evidence type="ECO:0000256" key="1">
    <source>
        <dbReference type="ARBA" id="ARBA00004990"/>
    </source>
</evidence>
<dbReference type="Gene3D" id="3.40.50.620">
    <property type="entry name" value="HUPs"/>
    <property type="match status" value="1"/>
</dbReference>
<comment type="subunit">
    <text evidence="8">Homodimer.</text>
</comment>
<dbReference type="InterPro" id="IPR042176">
    <property type="entry name" value="Pantoate_ligase_C"/>
</dbReference>
<keyword evidence="5 8" id="KW-0547">Nucleotide-binding</keyword>
<dbReference type="NCBIfam" id="TIGR00125">
    <property type="entry name" value="cyt_tran_rel"/>
    <property type="match status" value="1"/>
</dbReference>
<dbReference type="KEGG" id="caul:KCG34_21755"/>
<dbReference type="EMBL" id="CP073078">
    <property type="protein sequence ID" value="QUD87641.1"/>
    <property type="molecule type" value="Genomic_DNA"/>
</dbReference>
<keyword evidence="4 8" id="KW-0566">Pantothenate biosynthesis</keyword>
<evidence type="ECO:0000313" key="10">
    <source>
        <dbReference type="Proteomes" id="UP000676409"/>
    </source>
</evidence>
<evidence type="ECO:0000256" key="6">
    <source>
        <dbReference type="ARBA" id="ARBA00022840"/>
    </source>
</evidence>
<dbReference type="InterPro" id="IPR004821">
    <property type="entry name" value="Cyt_trans-like"/>
</dbReference>
<dbReference type="GO" id="GO:0015940">
    <property type="term" value="P:pantothenate biosynthetic process"/>
    <property type="evidence" value="ECO:0007669"/>
    <property type="project" value="UniProtKB-UniRule"/>
</dbReference>
<feature type="active site" description="Proton donor" evidence="8">
    <location>
        <position position="33"/>
    </location>
</feature>
<dbReference type="FunFam" id="3.40.50.620:FF:000013">
    <property type="entry name" value="Pantothenate synthetase"/>
    <property type="match status" value="1"/>
</dbReference>
<organism evidence="9 10">
    <name type="scientific">Phenylobacterium montanum</name>
    <dbReference type="NCBI Taxonomy" id="2823693"/>
    <lineage>
        <taxon>Bacteria</taxon>
        <taxon>Pseudomonadati</taxon>
        <taxon>Pseudomonadota</taxon>
        <taxon>Alphaproteobacteria</taxon>
        <taxon>Caulobacterales</taxon>
        <taxon>Caulobacteraceae</taxon>
        <taxon>Phenylobacterium</taxon>
    </lineage>
</organism>
<comment type="catalytic activity">
    <reaction evidence="7 8">
        <text>(R)-pantoate + beta-alanine + ATP = (R)-pantothenate + AMP + diphosphate + H(+)</text>
        <dbReference type="Rhea" id="RHEA:10912"/>
        <dbReference type="ChEBI" id="CHEBI:15378"/>
        <dbReference type="ChEBI" id="CHEBI:15980"/>
        <dbReference type="ChEBI" id="CHEBI:29032"/>
        <dbReference type="ChEBI" id="CHEBI:30616"/>
        <dbReference type="ChEBI" id="CHEBI:33019"/>
        <dbReference type="ChEBI" id="CHEBI:57966"/>
        <dbReference type="ChEBI" id="CHEBI:456215"/>
        <dbReference type="EC" id="6.3.2.1"/>
    </reaction>
</comment>
<comment type="similarity">
    <text evidence="2 8">Belongs to the pantothenate synthetase family.</text>
</comment>
<feature type="binding site" evidence="8">
    <location>
        <position position="57"/>
    </location>
    <ligand>
        <name>beta-alanine</name>
        <dbReference type="ChEBI" id="CHEBI:57966"/>
    </ligand>
</feature>
<dbReference type="CDD" id="cd00560">
    <property type="entry name" value="PanC"/>
    <property type="match status" value="1"/>
</dbReference>
<feature type="binding site" evidence="8">
    <location>
        <begin position="143"/>
        <end position="146"/>
    </location>
    <ligand>
        <name>ATP</name>
        <dbReference type="ChEBI" id="CHEBI:30616"/>
    </ligand>
</feature>
<dbReference type="RefSeq" id="WP_211937693.1">
    <property type="nucleotide sequence ID" value="NZ_CP073078.1"/>
</dbReference>
<dbReference type="GO" id="GO:0004592">
    <property type="term" value="F:pantoate-beta-alanine ligase activity"/>
    <property type="evidence" value="ECO:0007669"/>
    <property type="project" value="UniProtKB-UniRule"/>
</dbReference>
<dbReference type="InterPro" id="IPR014729">
    <property type="entry name" value="Rossmann-like_a/b/a_fold"/>
</dbReference>
<comment type="pathway">
    <text evidence="1 8">Cofactor biosynthesis; (R)-pantothenate biosynthesis; (R)-pantothenate from (R)-pantoate and beta-alanine: step 1/1.</text>
</comment>
<dbReference type="EC" id="6.3.2.1" evidence="8"/>
<dbReference type="PANTHER" id="PTHR21299:SF1">
    <property type="entry name" value="PANTOATE--BETA-ALANINE LIGASE"/>
    <property type="match status" value="1"/>
</dbReference>
<dbReference type="Pfam" id="PF02569">
    <property type="entry name" value="Pantoate_ligase"/>
    <property type="match status" value="1"/>
</dbReference>
<dbReference type="FunFam" id="3.30.1300.10:FF:000001">
    <property type="entry name" value="Pantothenate synthetase"/>
    <property type="match status" value="1"/>
</dbReference>
<comment type="function">
    <text evidence="8">Catalyzes the condensation of pantoate with beta-alanine in an ATP-dependent reaction via a pantoyl-adenylate intermediate.</text>
</comment>
<evidence type="ECO:0000256" key="7">
    <source>
        <dbReference type="ARBA" id="ARBA00048258"/>
    </source>
</evidence>
<comment type="subcellular location">
    <subcellularLocation>
        <location evidence="8">Cytoplasm</location>
    </subcellularLocation>
</comment>
<dbReference type="SUPFAM" id="SSF52374">
    <property type="entry name" value="Nucleotidylyl transferase"/>
    <property type="match status" value="1"/>
</dbReference>
<feature type="binding site" evidence="8">
    <location>
        <position position="149"/>
    </location>
    <ligand>
        <name>(R)-pantoate</name>
        <dbReference type="ChEBI" id="CHEBI:15980"/>
    </ligand>
</feature>
<keyword evidence="10" id="KW-1185">Reference proteome</keyword>
<accession>A0A975G0D1</accession>
<dbReference type="AlphaFoldDB" id="A0A975G0D1"/>
<dbReference type="HAMAP" id="MF_00158">
    <property type="entry name" value="PanC"/>
    <property type="match status" value="1"/>
</dbReference>
<keyword evidence="8" id="KW-0963">Cytoplasm</keyword>
<evidence type="ECO:0000256" key="2">
    <source>
        <dbReference type="ARBA" id="ARBA00009256"/>
    </source>
</evidence>
<dbReference type="Proteomes" id="UP000676409">
    <property type="component" value="Chromosome"/>
</dbReference>
<sequence>MKTLKTIAEFRAARAAFPQMGVVPTMGFLHEGHLSLVRRAKAECGAAAVTIFVNPTQFAPHEDFGRYPRALARDLELVEAAGADLVFAPDVSEVYPEGYDVKVEIGGVTDRLEGEVRPVHFVGVATVVAKLFNITQPTRAYFGQKDAQQCVVIEKLVRDLNFPCQIVVCPTVREADGLAMSSRNAYLDETQRQNAPVLYRALKAAEARYAAGARNAEALRAAMHTVLAEVPNAGVDYVSVADPVTLEELDQVANGALISLAVRFGATRLIDNIRL</sequence>
<keyword evidence="6 8" id="KW-0067">ATP-binding</keyword>
<protein>
    <recommendedName>
        <fullName evidence="8">Pantothenate synthetase</fullName>
        <shortName evidence="8">PS</shortName>
        <ecNumber evidence="8">6.3.2.1</ecNumber>
    </recommendedName>
    <alternativeName>
        <fullName evidence="8">Pantoate--beta-alanine ligase</fullName>
    </alternativeName>
    <alternativeName>
        <fullName evidence="8">Pantoate-activating enzyme</fullName>
    </alternativeName>
</protein>
<dbReference type="NCBIfam" id="TIGR00018">
    <property type="entry name" value="panC"/>
    <property type="match status" value="1"/>
</dbReference>
<evidence type="ECO:0000256" key="4">
    <source>
        <dbReference type="ARBA" id="ARBA00022655"/>
    </source>
</evidence>
<dbReference type="Gene3D" id="3.30.1300.10">
    <property type="entry name" value="Pantoate-beta-alanine ligase, C-terminal domain"/>
    <property type="match status" value="1"/>
</dbReference>
<keyword evidence="3 8" id="KW-0436">Ligase</keyword>